<organism evidence="2 3">
    <name type="scientific">Candidatus Anaerobutyricum stercoripullorum</name>
    <dbReference type="NCBI Taxonomy" id="2838456"/>
    <lineage>
        <taxon>Bacteria</taxon>
        <taxon>Bacillati</taxon>
        <taxon>Bacillota</taxon>
        <taxon>Clostridia</taxon>
        <taxon>Lachnospirales</taxon>
        <taxon>Lachnospiraceae</taxon>
        <taxon>Anaerobutyricum</taxon>
    </lineage>
</organism>
<dbReference type="Proteomes" id="UP000886805">
    <property type="component" value="Unassembled WGS sequence"/>
</dbReference>
<reference evidence="2" key="2">
    <citation type="submission" date="2021-04" db="EMBL/GenBank/DDBJ databases">
        <authorList>
            <person name="Gilroy R."/>
        </authorList>
    </citation>
    <scope>NUCLEOTIDE SEQUENCE</scope>
    <source>
        <strain evidence="2">ChiSxjej3B15-1167</strain>
    </source>
</reference>
<gene>
    <name evidence="2" type="ORF">H9849_10420</name>
</gene>
<dbReference type="Pfam" id="PF03419">
    <property type="entry name" value="Peptidase_U4"/>
    <property type="match status" value="1"/>
</dbReference>
<name>A0A9D2BEN2_9FIRM</name>
<keyword evidence="1" id="KW-1133">Transmembrane helix</keyword>
<dbReference type="GO" id="GO:0004190">
    <property type="term" value="F:aspartic-type endopeptidase activity"/>
    <property type="evidence" value="ECO:0007669"/>
    <property type="project" value="InterPro"/>
</dbReference>
<reference evidence="2" key="1">
    <citation type="journal article" date="2021" name="PeerJ">
        <title>Extensive microbial diversity within the chicken gut microbiome revealed by metagenomics and culture.</title>
        <authorList>
            <person name="Gilroy R."/>
            <person name="Ravi A."/>
            <person name="Getino M."/>
            <person name="Pursley I."/>
            <person name="Horton D.L."/>
            <person name="Alikhan N.F."/>
            <person name="Baker D."/>
            <person name="Gharbi K."/>
            <person name="Hall N."/>
            <person name="Watson M."/>
            <person name="Adriaenssens E.M."/>
            <person name="Foster-Nyarko E."/>
            <person name="Jarju S."/>
            <person name="Secka A."/>
            <person name="Antonio M."/>
            <person name="Oren A."/>
            <person name="Chaudhuri R.R."/>
            <person name="La Ragione R."/>
            <person name="Hildebrand F."/>
            <person name="Pallen M.J."/>
        </authorList>
    </citation>
    <scope>NUCLEOTIDE SEQUENCE</scope>
    <source>
        <strain evidence="2">ChiSxjej3B15-1167</strain>
    </source>
</reference>
<dbReference type="GO" id="GO:0030436">
    <property type="term" value="P:asexual sporulation"/>
    <property type="evidence" value="ECO:0007669"/>
    <property type="project" value="InterPro"/>
</dbReference>
<evidence type="ECO:0000256" key="1">
    <source>
        <dbReference type="SAM" id="Phobius"/>
    </source>
</evidence>
<dbReference type="AlphaFoldDB" id="A0A9D2BEN2"/>
<comment type="caution">
    <text evidence="2">The sequence shown here is derived from an EMBL/GenBank/DDBJ whole genome shotgun (WGS) entry which is preliminary data.</text>
</comment>
<proteinExistence type="predicted"/>
<protein>
    <submittedName>
        <fullName evidence="2">Sigma-E processing peptidase SpoIIGA</fullName>
    </submittedName>
</protein>
<dbReference type="GO" id="GO:0006508">
    <property type="term" value="P:proteolysis"/>
    <property type="evidence" value="ECO:0007669"/>
    <property type="project" value="InterPro"/>
</dbReference>
<feature type="transmembrane region" description="Helical" evidence="1">
    <location>
        <begin position="121"/>
        <end position="140"/>
    </location>
</feature>
<sequence length="302" mass="34222">MNWIFLFLQNWVMDYLILSMVKSDFFPHVRKGRTAAGAFLAAATYLLWLVQRDRVPGTVRQAEAVIFICLVFLFVCSVRPVRKKWPVFLKIAGASAAYTFLMGGFAFALDRVIRQRAAGFFRQWGVTAGCVLFFLLWQYVGRRIRESARQKQENLYEVEVQRNGRTAVFTGLYDSGNLLKSQWTGRGICVLPLKEAQALLDDREKEALSYLAGQSEFPWKSMTSHLWRGIYRITYSAVGREDGWMPAVMADRILVKRDGNVLADRGGLLGITTQDILRDGDARMLLPADIFSRAAQSGPAKD</sequence>
<dbReference type="InterPro" id="IPR005081">
    <property type="entry name" value="SpoIIGA"/>
</dbReference>
<evidence type="ECO:0000313" key="2">
    <source>
        <dbReference type="EMBL" id="HIX73421.1"/>
    </source>
</evidence>
<accession>A0A9D2BEN2</accession>
<feature type="transmembrane region" description="Helical" evidence="1">
    <location>
        <begin position="32"/>
        <end position="50"/>
    </location>
</feature>
<feature type="transmembrane region" description="Helical" evidence="1">
    <location>
        <begin position="62"/>
        <end position="81"/>
    </location>
</feature>
<feature type="transmembrane region" description="Helical" evidence="1">
    <location>
        <begin position="87"/>
        <end position="109"/>
    </location>
</feature>
<keyword evidence="1" id="KW-0472">Membrane</keyword>
<dbReference type="EMBL" id="DXEQ01000319">
    <property type="protein sequence ID" value="HIX73421.1"/>
    <property type="molecule type" value="Genomic_DNA"/>
</dbReference>
<evidence type="ECO:0000313" key="3">
    <source>
        <dbReference type="Proteomes" id="UP000886805"/>
    </source>
</evidence>
<keyword evidence="1" id="KW-0812">Transmembrane</keyword>